<comment type="caution">
    <text evidence="1">The sequence shown here is derived from an EMBL/GenBank/DDBJ whole genome shotgun (WGS) entry which is preliminary data.</text>
</comment>
<dbReference type="Proteomes" id="UP001497522">
    <property type="component" value="Unassembled WGS sequence"/>
</dbReference>
<accession>A0ABP1A307</accession>
<keyword evidence="2" id="KW-1185">Reference proteome</keyword>
<evidence type="ECO:0000313" key="1">
    <source>
        <dbReference type="EMBL" id="CAK9856823.1"/>
    </source>
</evidence>
<gene>
    <name evidence="1" type="ORF">CSSPJE1EN2_LOCUS26755</name>
</gene>
<dbReference type="EMBL" id="CAXHBF010000580">
    <property type="protein sequence ID" value="CAK9856823.1"/>
    <property type="molecule type" value="Genomic_DNA"/>
</dbReference>
<proteinExistence type="predicted"/>
<protein>
    <submittedName>
        <fullName evidence="1">Uncharacterized protein</fullName>
    </submittedName>
</protein>
<evidence type="ECO:0000313" key="2">
    <source>
        <dbReference type="Proteomes" id="UP001497522"/>
    </source>
</evidence>
<sequence length="81" mass="9376">MKATKQLKEVTEQLAKAKKAREFGRSDRDLKALDLKVAECQSMVDEICMLVRFCRVTFSVCDTFAMRYLCDTFAMRIASQR</sequence>
<name>A0ABP1A307_9BRYO</name>
<reference evidence="1" key="1">
    <citation type="submission" date="2024-03" db="EMBL/GenBank/DDBJ databases">
        <authorList>
            <consortium name="ELIXIR-Norway"/>
            <consortium name="Elixir Norway"/>
        </authorList>
    </citation>
    <scope>NUCLEOTIDE SEQUENCE</scope>
</reference>
<organism evidence="1 2">
    <name type="scientific">Sphagnum jensenii</name>
    <dbReference type="NCBI Taxonomy" id="128206"/>
    <lineage>
        <taxon>Eukaryota</taxon>
        <taxon>Viridiplantae</taxon>
        <taxon>Streptophyta</taxon>
        <taxon>Embryophyta</taxon>
        <taxon>Bryophyta</taxon>
        <taxon>Sphagnophytina</taxon>
        <taxon>Sphagnopsida</taxon>
        <taxon>Sphagnales</taxon>
        <taxon>Sphagnaceae</taxon>
        <taxon>Sphagnum</taxon>
    </lineage>
</organism>